<keyword evidence="2" id="KW-0812">Transmembrane</keyword>
<comment type="caution">
    <text evidence="4">The sequence shown here is derived from an EMBL/GenBank/DDBJ whole genome shotgun (WGS) entry which is preliminary data.</text>
</comment>
<dbReference type="RefSeq" id="WP_397556735.1">
    <property type="nucleotide sequence ID" value="NZ_JBIQWL010000004.1"/>
</dbReference>
<dbReference type="Proteomes" id="UP001610861">
    <property type="component" value="Unassembled WGS sequence"/>
</dbReference>
<feature type="transmembrane region" description="Helical" evidence="2">
    <location>
        <begin position="55"/>
        <end position="76"/>
    </location>
</feature>
<reference evidence="4 5" key="1">
    <citation type="submission" date="2024-09" db="EMBL/GenBank/DDBJ databases">
        <authorList>
            <person name="Pan X."/>
        </authorList>
    </citation>
    <scope>NUCLEOTIDE SEQUENCE [LARGE SCALE GENOMIC DNA]</scope>
    <source>
        <strain evidence="4 5">B2969</strain>
    </source>
</reference>
<feature type="domain" description="FHA" evidence="3">
    <location>
        <begin position="170"/>
        <end position="223"/>
    </location>
</feature>
<feature type="transmembrane region" description="Helical" evidence="2">
    <location>
        <begin position="27"/>
        <end position="49"/>
    </location>
</feature>
<evidence type="ECO:0000313" key="4">
    <source>
        <dbReference type="EMBL" id="MFH8251284.1"/>
    </source>
</evidence>
<evidence type="ECO:0000256" key="1">
    <source>
        <dbReference type="ARBA" id="ARBA00022553"/>
    </source>
</evidence>
<dbReference type="InterPro" id="IPR000253">
    <property type="entry name" value="FHA_dom"/>
</dbReference>
<name>A0ABW7Q8U7_9MICO</name>
<evidence type="ECO:0000259" key="3">
    <source>
        <dbReference type="PROSITE" id="PS50006"/>
    </source>
</evidence>
<proteinExistence type="predicted"/>
<dbReference type="EMBL" id="JBIQWL010000004">
    <property type="protein sequence ID" value="MFH8251284.1"/>
    <property type="molecule type" value="Genomic_DNA"/>
</dbReference>
<dbReference type="Pfam" id="PF00498">
    <property type="entry name" value="FHA"/>
    <property type="match status" value="1"/>
</dbReference>
<keyword evidence="2" id="KW-1133">Transmembrane helix</keyword>
<organism evidence="4 5">
    <name type="scientific">Microbacterium alkaliflavum</name>
    <dbReference type="NCBI Taxonomy" id="3248839"/>
    <lineage>
        <taxon>Bacteria</taxon>
        <taxon>Bacillati</taxon>
        <taxon>Actinomycetota</taxon>
        <taxon>Actinomycetes</taxon>
        <taxon>Micrococcales</taxon>
        <taxon>Microbacteriaceae</taxon>
        <taxon>Microbacterium</taxon>
    </lineage>
</organism>
<dbReference type="InterPro" id="IPR008984">
    <property type="entry name" value="SMAD_FHA_dom_sf"/>
</dbReference>
<dbReference type="SUPFAM" id="SSF49879">
    <property type="entry name" value="SMAD/FHA domain"/>
    <property type="match status" value="1"/>
</dbReference>
<dbReference type="PROSITE" id="PS50006">
    <property type="entry name" value="FHA_DOMAIN"/>
    <property type="match status" value="1"/>
</dbReference>
<keyword evidence="1" id="KW-0597">Phosphoprotein</keyword>
<dbReference type="Gene3D" id="2.60.200.20">
    <property type="match status" value="1"/>
</dbReference>
<sequence length="259" mass="26612">MTTQDQARPAHVDPLVLTAPARVGQRIGALVVDALVPVAFAVVAALFAADGGLAGLAWLFGLLAAAAIVAAVAMTARSGRSLGRIAAGTRTVKRSTGAAAGASLLPAFFAGGLGTFDVHRGRDPFAPALAPFEFPAVPAASPAPGRDAVQRFAPVIELDSGERLPLAIPLVLGRNPSAPADAPADEYRWADLSRTLSKSHARLEWDGRLVWVTDLGSTNGTALRTGGAAQPFLAFQRTPIPPGAILELGDRVVTVRVPG</sequence>
<evidence type="ECO:0000313" key="5">
    <source>
        <dbReference type="Proteomes" id="UP001610861"/>
    </source>
</evidence>
<gene>
    <name evidence="4" type="ORF">ACH3VR_13010</name>
</gene>
<dbReference type="CDD" id="cd00060">
    <property type="entry name" value="FHA"/>
    <property type="match status" value="1"/>
</dbReference>
<keyword evidence="5" id="KW-1185">Reference proteome</keyword>
<protein>
    <submittedName>
        <fullName evidence="4">FHA domain-containing protein</fullName>
    </submittedName>
</protein>
<evidence type="ECO:0000256" key="2">
    <source>
        <dbReference type="SAM" id="Phobius"/>
    </source>
</evidence>
<keyword evidence="2" id="KW-0472">Membrane</keyword>
<feature type="transmembrane region" description="Helical" evidence="2">
    <location>
        <begin position="97"/>
        <end position="116"/>
    </location>
</feature>
<accession>A0ABW7Q8U7</accession>